<sequence>MELLTITKEIMDTAHRLQNASKEIFFLGKEKAESERVYRRALMMEILKLKEEKMPATLINDVARGERRRSAVRTRRGRGEVQGGYGVHGGSQIHFIGATKRASDTGGNSGMMYSKAHQTRWNKVDKPKVKHKRNAPRLRDRGRVRPEVYQEAYERAGGCCERCGYIDGSVDPSGQRWGLEAAHIVRRRHLEETTAEDIAMLCGPSVNSGTCHNFADYTRAGREWLIQYGKYLRKGA</sequence>
<keyword evidence="3" id="KW-1185">Reference proteome</keyword>
<feature type="region of interest" description="Disordered" evidence="1">
    <location>
        <begin position="117"/>
        <end position="139"/>
    </location>
</feature>
<comment type="caution">
    <text evidence="2">The sequence shown here is derived from an EMBL/GenBank/DDBJ whole genome shotgun (WGS) entry which is preliminary data.</text>
</comment>
<dbReference type="AlphaFoldDB" id="A0A9X4KH97"/>
<dbReference type="Proteomes" id="UP001153387">
    <property type="component" value="Unassembled WGS sequence"/>
</dbReference>
<evidence type="ECO:0000256" key="1">
    <source>
        <dbReference type="SAM" id="MobiDB-lite"/>
    </source>
</evidence>
<protein>
    <recommendedName>
        <fullName evidence="4">HNH endonuclease</fullName>
    </recommendedName>
</protein>
<reference evidence="2 3" key="1">
    <citation type="submission" date="2022-10" db="EMBL/GenBank/DDBJ databases">
        <title>Comparative genomic analysis of Cohnella hashimotonis sp. nov., isolated from the International Space Station.</title>
        <authorList>
            <person name="Simpson A."/>
            <person name="Venkateswaran K."/>
        </authorList>
    </citation>
    <scope>NUCLEOTIDE SEQUENCE [LARGE SCALE GENOMIC DNA]</scope>
    <source>
        <strain evidence="2 3">DSM 18997</strain>
    </source>
</reference>
<name>A0A9X4KH97_9BACL</name>
<proteinExistence type="predicted"/>
<evidence type="ECO:0000313" key="2">
    <source>
        <dbReference type="EMBL" id="MDG0791953.1"/>
    </source>
</evidence>
<gene>
    <name evidence="2" type="ORF">OMP38_14630</name>
</gene>
<dbReference type="EMBL" id="JAPDHZ010000003">
    <property type="protein sequence ID" value="MDG0791953.1"/>
    <property type="molecule type" value="Genomic_DNA"/>
</dbReference>
<evidence type="ECO:0008006" key="4">
    <source>
        <dbReference type="Google" id="ProtNLM"/>
    </source>
</evidence>
<organism evidence="2 3">
    <name type="scientific">Cohnella ginsengisoli</name>
    <dbReference type="NCBI Taxonomy" id="425004"/>
    <lineage>
        <taxon>Bacteria</taxon>
        <taxon>Bacillati</taxon>
        <taxon>Bacillota</taxon>
        <taxon>Bacilli</taxon>
        <taxon>Bacillales</taxon>
        <taxon>Paenibacillaceae</taxon>
        <taxon>Cohnella</taxon>
    </lineage>
</organism>
<evidence type="ECO:0000313" key="3">
    <source>
        <dbReference type="Proteomes" id="UP001153387"/>
    </source>
</evidence>
<accession>A0A9X4KH97</accession>
<dbReference type="RefSeq" id="WP_277565792.1">
    <property type="nucleotide sequence ID" value="NZ_JAPDHZ010000003.1"/>
</dbReference>